<keyword evidence="3" id="KW-1185">Reference proteome</keyword>
<feature type="region of interest" description="Disordered" evidence="1">
    <location>
        <begin position="231"/>
        <end position="256"/>
    </location>
</feature>
<feature type="compositionally biased region" description="Basic residues" evidence="1">
    <location>
        <begin position="87"/>
        <end position="97"/>
    </location>
</feature>
<evidence type="ECO:0000256" key="1">
    <source>
        <dbReference type="SAM" id="MobiDB-lite"/>
    </source>
</evidence>
<accession>A0A8H7ANW2</accession>
<evidence type="ECO:0000313" key="2">
    <source>
        <dbReference type="EMBL" id="KAF7511619.1"/>
    </source>
</evidence>
<feature type="compositionally biased region" description="Polar residues" evidence="1">
    <location>
        <begin position="49"/>
        <end position="77"/>
    </location>
</feature>
<dbReference type="Proteomes" id="UP000606974">
    <property type="component" value="Unassembled WGS sequence"/>
</dbReference>
<dbReference type="OrthoDB" id="5398515at2759"/>
<name>A0A8H7ANW2_9EURO</name>
<dbReference type="EMBL" id="JAACFV010000018">
    <property type="protein sequence ID" value="KAF7511619.1"/>
    <property type="molecule type" value="Genomic_DNA"/>
</dbReference>
<dbReference type="AlphaFoldDB" id="A0A8H7ANW2"/>
<feature type="compositionally biased region" description="Low complexity" evidence="1">
    <location>
        <begin position="114"/>
        <end position="140"/>
    </location>
</feature>
<proteinExistence type="predicted"/>
<sequence>MTTTPPLRIISVQEPPPTPRHGPAHDDFQPRFPTRSSQRIASREAKTTPEPQSGSRALRSVTTPESKRSTAQQSRYNLSPPISPQKSPKHNSAKHVHVLSPTSPSTRTRSHDALSSNLSFTSTSSHQQSFLSSSTVVSDSMLPTPVKTPRKKAASNVNLAARMLFQEQPTAGDDIMPTPKKTRKSTRHNGLSLGGFATADGAGTDHVRIFTDSRDNIPELDRSEDNPFVEHASEKAAPSAKLVSGTSKRRKLSIERKKDPQVEEAIKNDEGMVYVFRGKKVFKRFDDGSEEEETTVDPNDLGLLEHSSADVDALKLLKPMTRKSIRPTRLFQTEEQKRAREAEKAEEEVTDIDEEPGVGAAESSASTQAPSTNKRQSRRTTATSSTETPKEHTLNDIEHPKAEGAGDGDGESSAVGRTKTTKRGSPFDSWKRVKPGSSASTVAAGKGRKRTASAMEEGALSSAGKKVKNR</sequence>
<feature type="compositionally biased region" description="Basic and acidic residues" evidence="1">
    <location>
        <begin position="388"/>
        <end position="404"/>
    </location>
</feature>
<gene>
    <name evidence="2" type="ORF">GJ744_003782</name>
</gene>
<organism evidence="2 3">
    <name type="scientific">Endocarpon pusillum</name>
    <dbReference type="NCBI Taxonomy" id="364733"/>
    <lineage>
        <taxon>Eukaryota</taxon>
        <taxon>Fungi</taxon>
        <taxon>Dikarya</taxon>
        <taxon>Ascomycota</taxon>
        <taxon>Pezizomycotina</taxon>
        <taxon>Eurotiomycetes</taxon>
        <taxon>Chaetothyriomycetidae</taxon>
        <taxon>Verrucariales</taxon>
        <taxon>Verrucariaceae</taxon>
        <taxon>Endocarpon</taxon>
    </lineage>
</organism>
<reference evidence="2" key="1">
    <citation type="submission" date="2020-02" db="EMBL/GenBank/DDBJ databases">
        <authorList>
            <person name="Palmer J.M."/>
        </authorList>
    </citation>
    <scope>NUCLEOTIDE SEQUENCE</scope>
    <source>
        <strain evidence="2">EPUS1.4</strain>
        <tissue evidence="2">Thallus</tissue>
    </source>
</reference>
<feature type="compositionally biased region" description="Acidic residues" evidence="1">
    <location>
        <begin position="344"/>
        <end position="356"/>
    </location>
</feature>
<feature type="region of interest" description="Disordered" evidence="1">
    <location>
        <begin position="285"/>
        <end position="306"/>
    </location>
</feature>
<protein>
    <submittedName>
        <fullName evidence="2">Uncharacterized protein</fullName>
    </submittedName>
</protein>
<feature type="region of interest" description="Disordered" evidence="1">
    <location>
        <begin position="319"/>
        <end position="470"/>
    </location>
</feature>
<evidence type="ECO:0000313" key="3">
    <source>
        <dbReference type="Proteomes" id="UP000606974"/>
    </source>
</evidence>
<feature type="compositionally biased region" description="Basic and acidic residues" evidence="1">
    <location>
        <begin position="332"/>
        <end position="343"/>
    </location>
</feature>
<feature type="region of interest" description="Disordered" evidence="1">
    <location>
        <begin position="1"/>
        <end position="154"/>
    </location>
</feature>
<feature type="region of interest" description="Disordered" evidence="1">
    <location>
        <begin position="168"/>
        <end position="197"/>
    </location>
</feature>
<feature type="compositionally biased region" description="Polar residues" evidence="1">
    <location>
        <begin position="363"/>
        <end position="374"/>
    </location>
</feature>
<comment type="caution">
    <text evidence="2">The sequence shown here is derived from an EMBL/GenBank/DDBJ whole genome shotgun (WGS) entry which is preliminary data.</text>
</comment>